<organism evidence="3 4">
    <name type="scientific">Lysobacter enzymogenes</name>
    <dbReference type="NCBI Taxonomy" id="69"/>
    <lineage>
        <taxon>Bacteria</taxon>
        <taxon>Pseudomonadati</taxon>
        <taxon>Pseudomonadota</taxon>
        <taxon>Gammaproteobacteria</taxon>
        <taxon>Lysobacterales</taxon>
        <taxon>Lysobacteraceae</taxon>
        <taxon>Lysobacter</taxon>
    </lineage>
</organism>
<dbReference type="Pfam" id="PF09836">
    <property type="entry name" value="DUF2063"/>
    <property type="match status" value="1"/>
</dbReference>
<dbReference type="KEGG" id="lem:LEN_2067"/>
<dbReference type="GeneID" id="83063937"/>
<evidence type="ECO:0000259" key="1">
    <source>
        <dbReference type="Pfam" id="PF09836"/>
    </source>
</evidence>
<reference evidence="3 4" key="1">
    <citation type="journal article" date="2017" name="DNA Res.">
        <title>Complete genome sequence and expression profile of the commercial lytic enzyme producer Lysobacter enzymogenes M497-1.</title>
        <authorList>
            <person name="Takami H."/>
            <person name="Toyoda A."/>
            <person name="Uchiyama I."/>
            <person name="Itoh T."/>
            <person name="Takaki Y."/>
            <person name="Arai W."/>
            <person name="Nishi S."/>
            <person name="Kawai M."/>
            <person name="Shinya K."/>
            <person name="Ikeda H."/>
        </authorList>
    </citation>
    <scope>NUCLEOTIDE SEQUENCE [LARGE SCALE GENOMIC DNA]</scope>
    <source>
        <strain evidence="3 4">M497-1</strain>
    </source>
</reference>
<feature type="domain" description="NGO1945-like C-terminal" evidence="2">
    <location>
        <begin position="143"/>
        <end position="237"/>
    </location>
</feature>
<dbReference type="Pfam" id="PF22106">
    <property type="entry name" value="NGO1945_C"/>
    <property type="match status" value="1"/>
</dbReference>
<dbReference type="RefSeq" id="WP_096377682.1">
    <property type="nucleotide sequence ID" value="NZ_AP014940.1"/>
</dbReference>
<dbReference type="InterPro" id="IPR054098">
    <property type="entry name" value="NGO1945-like_C"/>
</dbReference>
<dbReference type="Gene3D" id="3.90.930.50">
    <property type="match status" value="1"/>
</dbReference>
<sequence>MSERLRRQQFALTQHLRDPDRHAPPPGIEERRLRIYRELLIGSIDGLLAGGFPVLRATLGDEAWRALVRRFFATHRCATPLFPQVGGEFVEFLHADASAVPGAPWLAELAHYEWAEAALLSCDDAAPAHRADGDLLEGAPLLAPWAWPLAYRWPVHEIGPEVQPLSAPEAPTLLLVHRDCDGDVRFAQLAPLSYRLLDSLRTQRRSGAEHLRALAAEAGAPAEALFAGGRAALEAWRAQGVVLGVAADDSDLSPPCAARSHQ</sequence>
<protein>
    <recommendedName>
        <fullName evidence="5">DUF2063 domain-containing protein</fullName>
    </recommendedName>
</protein>
<dbReference type="EMBL" id="AP014940">
    <property type="protein sequence ID" value="BAV97554.1"/>
    <property type="molecule type" value="Genomic_DNA"/>
</dbReference>
<dbReference type="Proteomes" id="UP000218824">
    <property type="component" value="Chromosome"/>
</dbReference>
<dbReference type="InterPro" id="IPR018640">
    <property type="entry name" value="DUF2063"/>
</dbReference>
<name>A0AAU9APN3_LYSEN</name>
<dbReference type="InterPro" id="IPR044922">
    <property type="entry name" value="DUF2063_N_sf"/>
</dbReference>
<evidence type="ECO:0008006" key="5">
    <source>
        <dbReference type="Google" id="ProtNLM"/>
    </source>
</evidence>
<gene>
    <name evidence="3" type="ORF">LEN_2067</name>
</gene>
<feature type="domain" description="Putative DNA-binding" evidence="1">
    <location>
        <begin position="8"/>
        <end position="93"/>
    </location>
</feature>
<evidence type="ECO:0000313" key="4">
    <source>
        <dbReference type="Proteomes" id="UP000218824"/>
    </source>
</evidence>
<accession>A0AAU9APN3</accession>
<dbReference type="AlphaFoldDB" id="A0AAU9APN3"/>
<evidence type="ECO:0000313" key="3">
    <source>
        <dbReference type="EMBL" id="BAV97554.1"/>
    </source>
</evidence>
<dbReference type="Gene3D" id="1.10.150.690">
    <property type="entry name" value="DUF2063"/>
    <property type="match status" value="1"/>
</dbReference>
<proteinExistence type="predicted"/>
<evidence type="ECO:0000259" key="2">
    <source>
        <dbReference type="Pfam" id="PF22106"/>
    </source>
</evidence>